<organism evidence="1 2">
    <name type="scientific">Candidatus Woesebacteria bacterium GW2011_GWA2_33_28</name>
    <dbReference type="NCBI Taxonomy" id="1618561"/>
    <lineage>
        <taxon>Bacteria</taxon>
        <taxon>Candidatus Woeseibacteriota</taxon>
    </lineage>
</organism>
<reference evidence="1 2" key="1">
    <citation type="journal article" date="2015" name="Nature">
        <title>rRNA introns, odd ribosomes, and small enigmatic genomes across a large radiation of phyla.</title>
        <authorList>
            <person name="Brown C.T."/>
            <person name="Hug L.A."/>
            <person name="Thomas B.C."/>
            <person name="Sharon I."/>
            <person name="Castelle C.J."/>
            <person name="Singh A."/>
            <person name="Wilkins M.J."/>
            <person name="Williams K.H."/>
            <person name="Banfield J.F."/>
        </authorList>
    </citation>
    <scope>NUCLEOTIDE SEQUENCE [LARGE SCALE GENOMIC DNA]</scope>
</reference>
<dbReference type="InterPro" id="IPR036583">
    <property type="entry name" value="23S_rRNA_IVS_sf"/>
</dbReference>
<name>A0A0G0C5I7_9BACT</name>
<dbReference type="NCBIfam" id="TIGR02436">
    <property type="entry name" value="four helix bundle protein"/>
    <property type="match status" value="1"/>
</dbReference>
<dbReference type="PANTHER" id="PTHR38471:SF2">
    <property type="entry name" value="FOUR HELIX BUNDLE PROTEIN"/>
    <property type="match status" value="1"/>
</dbReference>
<proteinExistence type="predicted"/>
<dbReference type="EMBL" id="LBOZ01000010">
    <property type="protein sequence ID" value="KKP46495.1"/>
    <property type="molecule type" value="Genomic_DNA"/>
</dbReference>
<dbReference type="SUPFAM" id="SSF158446">
    <property type="entry name" value="IVS-encoded protein-like"/>
    <property type="match status" value="1"/>
</dbReference>
<evidence type="ECO:0000313" key="2">
    <source>
        <dbReference type="Proteomes" id="UP000033995"/>
    </source>
</evidence>
<dbReference type="Gene3D" id="1.20.1440.60">
    <property type="entry name" value="23S rRNA-intervening sequence"/>
    <property type="match status" value="1"/>
</dbReference>
<comment type="caution">
    <text evidence="1">The sequence shown here is derived from an EMBL/GenBank/DDBJ whole genome shotgun (WGS) entry which is preliminary data.</text>
</comment>
<protein>
    <submittedName>
        <fullName evidence="1">CHP02436-containing protein</fullName>
    </submittedName>
</protein>
<sequence>MLRSGTSIGANIIEGQGSSSKKEFINFIRIAFKSAKETEYWLKLFKESKLTTNSGLDILVQESIEITNILNSSILTLNGQIKVKKE</sequence>
<dbReference type="AlphaFoldDB" id="A0A0G0C5I7"/>
<gene>
    <name evidence="1" type="ORF">UR38_C0010G0006</name>
</gene>
<accession>A0A0G0C5I7</accession>
<dbReference type="PANTHER" id="PTHR38471">
    <property type="entry name" value="FOUR HELIX BUNDLE PROTEIN"/>
    <property type="match status" value="1"/>
</dbReference>
<dbReference type="Pfam" id="PF05635">
    <property type="entry name" value="23S_rRNA_IVP"/>
    <property type="match status" value="1"/>
</dbReference>
<dbReference type="InterPro" id="IPR012657">
    <property type="entry name" value="23S_rRNA-intervening_sequence"/>
</dbReference>
<evidence type="ECO:0000313" key="1">
    <source>
        <dbReference type="EMBL" id="KKP46495.1"/>
    </source>
</evidence>
<dbReference type="Proteomes" id="UP000033995">
    <property type="component" value="Unassembled WGS sequence"/>
</dbReference>